<dbReference type="EMBL" id="HACM01005537">
    <property type="protein sequence ID" value="CRZ05979.1"/>
    <property type="molecule type" value="Transcribed_RNA"/>
</dbReference>
<organism evidence="1">
    <name type="scientific">Spongospora subterranea</name>
    <dbReference type="NCBI Taxonomy" id="70186"/>
    <lineage>
        <taxon>Eukaryota</taxon>
        <taxon>Sar</taxon>
        <taxon>Rhizaria</taxon>
        <taxon>Endomyxa</taxon>
        <taxon>Phytomyxea</taxon>
        <taxon>Plasmodiophorida</taxon>
        <taxon>Plasmodiophoridae</taxon>
        <taxon>Spongospora</taxon>
    </lineage>
</organism>
<proteinExistence type="predicted"/>
<name>A0A0H5RBW5_9EUKA</name>
<protein>
    <submittedName>
        <fullName evidence="1">Uncharacterized protein</fullName>
    </submittedName>
</protein>
<sequence>MSSCSESDNSVFSEDDYDPVKEGDLVQIIAAVIAQGCYTVPRATLHGQPVPSDSIIVLIQEIQAGDSLGNDLFGEPVGLGAYISVSTSCLLKSEYFEIIFSSV</sequence>
<accession>A0A0H5RBW5</accession>
<reference evidence="1" key="1">
    <citation type="submission" date="2015-04" db="EMBL/GenBank/DDBJ databases">
        <title>The genome sequence of the plant pathogenic Rhizarian Plasmodiophora brassicae reveals insights in its biotrophic life cycle and the origin of chitin synthesis.</title>
        <authorList>
            <person name="Schwelm A."/>
            <person name="Fogelqvist J."/>
            <person name="Knaust A."/>
            <person name="Julke S."/>
            <person name="Lilja T."/>
            <person name="Dhandapani V."/>
            <person name="Bonilla-Rosso G."/>
            <person name="Karlsson M."/>
            <person name="Shevchenko A."/>
            <person name="Choi S.R."/>
            <person name="Kim H.G."/>
            <person name="Park J.Y."/>
            <person name="Lim Y.P."/>
            <person name="Ludwig-Muller J."/>
            <person name="Dixelius C."/>
        </authorList>
    </citation>
    <scope>NUCLEOTIDE SEQUENCE</scope>
    <source>
        <tissue evidence="1">Potato root galls</tissue>
    </source>
</reference>
<dbReference type="AlphaFoldDB" id="A0A0H5RBW5"/>
<evidence type="ECO:0000313" key="1">
    <source>
        <dbReference type="EMBL" id="CRZ05979.1"/>
    </source>
</evidence>